<evidence type="ECO:0000313" key="2">
    <source>
        <dbReference type="EMBL" id="EIW79560.1"/>
    </source>
</evidence>
<feature type="region of interest" description="Disordered" evidence="1">
    <location>
        <begin position="306"/>
        <end position="336"/>
    </location>
</feature>
<dbReference type="GeneID" id="19210504"/>
<feature type="compositionally biased region" description="Polar residues" evidence="1">
    <location>
        <begin position="395"/>
        <end position="405"/>
    </location>
</feature>
<comment type="caution">
    <text evidence="2">The sequence shown here is derived from an EMBL/GenBank/DDBJ whole genome shotgun (WGS) entry which is preliminary data.</text>
</comment>
<organism evidence="2 3">
    <name type="scientific">Coniophora puteana (strain RWD-64-598)</name>
    <name type="common">Brown rot fungus</name>
    <dbReference type="NCBI Taxonomy" id="741705"/>
    <lineage>
        <taxon>Eukaryota</taxon>
        <taxon>Fungi</taxon>
        <taxon>Dikarya</taxon>
        <taxon>Basidiomycota</taxon>
        <taxon>Agaricomycotina</taxon>
        <taxon>Agaricomycetes</taxon>
        <taxon>Agaricomycetidae</taxon>
        <taxon>Boletales</taxon>
        <taxon>Coniophorineae</taxon>
        <taxon>Coniophoraceae</taxon>
        <taxon>Coniophora</taxon>
    </lineage>
</organism>
<dbReference type="Proteomes" id="UP000053558">
    <property type="component" value="Unassembled WGS sequence"/>
</dbReference>
<feature type="region of interest" description="Disordered" evidence="1">
    <location>
        <begin position="381"/>
        <end position="442"/>
    </location>
</feature>
<keyword evidence="3" id="KW-1185">Reference proteome</keyword>
<feature type="region of interest" description="Disordered" evidence="1">
    <location>
        <begin position="458"/>
        <end position="482"/>
    </location>
</feature>
<dbReference type="KEGG" id="cput:CONPUDRAFT_82951"/>
<accession>A0A5M3MKR2</accession>
<sequence length="482" mass="54021">MQVDDLPWPELGNVSRGATRGNQGQKGALGPPDADGRCVLQLRVQPGVLSVKLNRKSSEWYRTLDSEVNRALKLTKTYWRKARRRQDYDARADQDHMELHEWLQQLKDKTMSHLEVLMQKGDIQGPPYVMPDDIELSFLRKFIERHNAGIPHNPRLRHLGPGAAPIPPPDDSMDLSMAELSDGGNGYSSAIVNQQVARFQPESISSVSSPKYNNQSPATSNRAHLLRTMTSSPATATYEQLVQDAQTSGQFLQDSRTALSRAQAQTQEAFQRYTACLEAENRARRDVANAESHRDEIMAALISRAQGGGAQGPPQVYSRQPSLPHEDPSGASVPPEYHHMAERRQSADEMMVPTQHTHTPKPPEWRTSELTSAYGAAGLDMQQQSEMRSSRDPGPTTTNTHTYNSQERKHSRSWEQQQQPHPGASGQVDVGSFQDDLSLLPPRKRPHHMVERINVLGPAPHHHQHHHPHHPHHHVTPLMSLP</sequence>
<evidence type="ECO:0000313" key="3">
    <source>
        <dbReference type="Proteomes" id="UP000053558"/>
    </source>
</evidence>
<reference evidence="3" key="1">
    <citation type="journal article" date="2012" name="Science">
        <title>The Paleozoic origin of enzymatic lignin decomposition reconstructed from 31 fungal genomes.</title>
        <authorList>
            <person name="Floudas D."/>
            <person name="Binder M."/>
            <person name="Riley R."/>
            <person name="Barry K."/>
            <person name="Blanchette R.A."/>
            <person name="Henrissat B."/>
            <person name="Martinez A.T."/>
            <person name="Otillar R."/>
            <person name="Spatafora J.W."/>
            <person name="Yadav J.S."/>
            <person name="Aerts A."/>
            <person name="Benoit I."/>
            <person name="Boyd A."/>
            <person name="Carlson A."/>
            <person name="Copeland A."/>
            <person name="Coutinho P.M."/>
            <person name="de Vries R.P."/>
            <person name="Ferreira P."/>
            <person name="Findley K."/>
            <person name="Foster B."/>
            <person name="Gaskell J."/>
            <person name="Glotzer D."/>
            <person name="Gorecki P."/>
            <person name="Heitman J."/>
            <person name="Hesse C."/>
            <person name="Hori C."/>
            <person name="Igarashi K."/>
            <person name="Jurgens J.A."/>
            <person name="Kallen N."/>
            <person name="Kersten P."/>
            <person name="Kohler A."/>
            <person name="Kuees U."/>
            <person name="Kumar T.K.A."/>
            <person name="Kuo A."/>
            <person name="LaButti K."/>
            <person name="Larrondo L.F."/>
            <person name="Lindquist E."/>
            <person name="Ling A."/>
            <person name="Lombard V."/>
            <person name="Lucas S."/>
            <person name="Lundell T."/>
            <person name="Martin R."/>
            <person name="McLaughlin D.J."/>
            <person name="Morgenstern I."/>
            <person name="Morin E."/>
            <person name="Murat C."/>
            <person name="Nagy L.G."/>
            <person name="Nolan M."/>
            <person name="Ohm R.A."/>
            <person name="Patyshakuliyeva A."/>
            <person name="Rokas A."/>
            <person name="Ruiz-Duenas F.J."/>
            <person name="Sabat G."/>
            <person name="Salamov A."/>
            <person name="Samejima M."/>
            <person name="Schmutz J."/>
            <person name="Slot J.C."/>
            <person name="St John F."/>
            <person name="Stenlid J."/>
            <person name="Sun H."/>
            <person name="Sun S."/>
            <person name="Syed K."/>
            <person name="Tsang A."/>
            <person name="Wiebenga A."/>
            <person name="Young D."/>
            <person name="Pisabarro A."/>
            <person name="Eastwood D.C."/>
            <person name="Martin F."/>
            <person name="Cullen D."/>
            <person name="Grigoriev I.V."/>
            <person name="Hibbett D.S."/>
        </authorList>
    </citation>
    <scope>NUCLEOTIDE SEQUENCE [LARGE SCALE GENOMIC DNA]</scope>
    <source>
        <strain evidence="3">RWD-64-598 SS2</strain>
    </source>
</reference>
<protein>
    <submittedName>
        <fullName evidence="2">Uncharacterized protein</fullName>
    </submittedName>
</protein>
<dbReference type="OrthoDB" id="3241493at2759"/>
<feature type="compositionally biased region" description="Basic residues" evidence="1">
    <location>
        <begin position="460"/>
        <end position="475"/>
    </location>
</feature>
<dbReference type="RefSeq" id="XP_007769951.1">
    <property type="nucleotide sequence ID" value="XM_007771761.1"/>
</dbReference>
<feature type="region of interest" description="Disordered" evidence="1">
    <location>
        <begin position="1"/>
        <end position="34"/>
    </location>
</feature>
<dbReference type="EMBL" id="JH711580">
    <property type="protein sequence ID" value="EIW79560.1"/>
    <property type="molecule type" value="Genomic_DNA"/>
</dbReference>
<evidence type="ECO:0000256" key="1">
    <source>
        <dbReference type="SAM" id="MobiDB-lite"/>
    </source>
</evidence>
<dbReference type="AlphaFoldDB" id="A0A5M3MKR2"/>
<name>A0A5M3MKR2_CONPW</name>
<proteinExistence type="predicted"/>
<gene>
    <name evidence="2" type="ORF">CONPUDRAFT_82951</name>
</gene>